<accession>A0A1Z4JGJ3</accession>
<name>A0A1Z4JGJ3_LEPBY</name>
<keyword evidence="2" id="KW-1185">Reference proteome</keyword>
<evidence type="ECO:0000313" key="2">
    <source>
        <dbReference type="Proteomes" id="UP000217895"/>
    </source>
</evidence>
<organism evidence="1 2">
    <name type="scientific">Leptolyngbya boryana NIES-2135</name>
    <dbReference type="NCBI Taxonomy" id="1973484"/>
    <lineage>
        <taxon>Bacteria</taxon>
        <taxon>Bacillati</taxon>
        <taxon>Cyanobacteriota</taxon>
        <taxon>Cyanophyceae</taxon>
        <taxon>Leptolyngbyales</taxon>
        <taxon>Leptolyngbyaceae</taxon>
        <taxon>Leptolyngbya group</taxon>
        <taxon>Leptolyngbya</taxon>
    </lineage>
</organism>
<dbReference type="Proteomes" id="UP000217895">
    <property type="component" value="Chromosome"/>
</dbReference>
<proteinExistence type="predicted"/>
<sequence length="136" mass="15708">MEKRSDRASFHRIAIAPVLHLPFRVKVKPNDIISGEGKRIMTISLNSINSISNKKRSHFYDRSKRLSIRLSPLLSFVSHDAVRTRRILLSVWNNGFWSLHRLFSSCLQYFIRLLHNALSVSIGLVKHPFVALKQFG</sequence>
<gene>
    <name evidence="1" type="ORF">NIES2135_27090</name>
</gene>
<reference evidence="1 2" key="1">
    <citation type="submission" date="2017-06" db="EMBL/GenBank/DDBJ databases">
        <title>Genome sequencing of cyanobaciteial culture collection at National Institute for Environmental Studies (NIES).</title>
        <authorList>
            <person name="Hirose Y."/>
            <person name="Shimura Y."/>
            <person name="Fujisawa T."/>
            <person name="Nakamura Y."/>
            <person name="Kawachi M."/>
        </authorList>
    </citation>
    <scope>NUCLEOTIDE SEQUENCE [LARGE SCALE GENOMIC DNA]</scope>
    <source>
        <strain evidence="1 2">NIES-2135</strain>
    </source>
</reference>
<dbReference type="EMBL" id="AP018203">
    <property type="protein sequence ID" value="BAY55884.1"/>
    <property type="molecule type" value="Genomic_DNA"/>
</dbReference>
<evidence type="ECO:0000313" key="1">
    <source>
        <dbReference type="EMBL" id="BAY55884.1"/>
    </source>
</evidence>
<dbReference type="AlphaFoldDB" id="A0A1Z4JGJ3"/>
<protein>
    <submittedName>
        <fullName evidence="1">Uncharacterized protein</fullName>
    </submittedName>
</protein>